<dbReference type="OrthoDB" id="4189at2759"/>
<evidence type="ECO:0000313" key="2">
    <source>
        <dbReference type="Proteomes" id="UP000728185"/>
    </source>
</evidence>
<dbReference type="AlphaFoldDB" id="A0A8E0S6T2"/>
<dbReference type="Proteomes" id="UP000728185">
    <property type="component" value="Unassembled WGS sequence"/>
</dbReference>
<protein>
    <submittedName>
        <fullName evidence="1">Putative Cytoplasmic dynein intermediate chain 2 (Dhic-2)</fullName>
    </submittedName>
</protein>
<comment type="caution">
    <text evidence="1">The sequence shown here is derived from an EMBL/GenBank/DDBJ whole genome shotgun (WGS) entry which is preliminary data.</text>
</comment>
<dbReference type="EMBL" id="LUCM01000188">
    <property type="protein sequence ID" value="KAA0200956.1"/>
    <property type="molecule type" value="Genomic_DNA"/>
</dbReference>
<accession>A0A8E0S6T2</accession>
<reference evidence="1" key="1">
    <citation type="submission" date="2019-05" db="EMBL/GenBank/DDBJ databases">
        <title>Annotation for the trematode Fasciolopsis buski.</title>
        <authorList>
            <person name="Choi Y.-J."/>
        </authorList>
    </citation>
    <scope>NUCLEOTIDE SEQUENCE</scope>
    <source>
        <strain evidence="1">HT</strain>
        <tissue evidence="1">Whole worm</tissue>
    </source>
</reference>
<evidence type="ECO:0000313" key="1">
    <source>
        <dbReference type="EMBL" id="KAA0200956.1"/>
    </source>
</evidence>
<name>A0A8E0S6T2_9TREM</name>
<keyword evidence="2" id="KW-1185">Reference proteome</keyword>
<gene>
    <name evidence="1" type="ORF">FBUS_11249</name>
</gene>
<sequence>MLRSSSNIPMSDILQGLFFDAVQFKVVIGTKLTTVLTLSQVPCARIVLGSTSGSEATNSGTALNKCRWNISGTQLAAGDNHGRVTVCTVHESLSQPGAEQWTEFARSLTDLKHYDMEPDLRQEA</sequence>
<organism evidence="1 2">
    <name type="scientific">Fasciolopsis buskii</name>
    <dbReference type="NCBI Taxonomy" id="27845"/>
    <lineage>
        <taxon>Eukaryota</taxon>
        <taxon>Metazoa</taxon>
        <taxon>Spiralia</taxon>
        <taxon>Lophotrochozoa</taxon>
        <taxon>Platyhelminthes</taxon>
        <taxon>Trematoda</taxon>
        <taxon>Digenea</taxon>
        <taxon>Plagiorchiida</taxon>
        <taxon>Echinostomata</taxon>
        <taxon>Echinostomatoidea</taxon>
        <taxon>Fasciolidae</taxon>
        <taxon>Fasciolopsis</taxon>
    </lineage>
</organism>
<proteinExistence type="predicted"/>